<evidence type="ECO:0000256" key="1">
    <source>
        <dbReference type="SAM" id="MobiDB-lite"/>
    </source>
</evidence>
<dbReference type="Proteomes" id="UP000887013">
    <property type="component" value="Unassembled WGS sequence"/>
</dbReference>
<organism evidence="2 3">
    <name type="scientific">Nephila pilipes</name>
    <name type="common">Giant wood spider</name>
    <name type="synonym">Nephila maculata</name>
    <dbReference type="NCBI Taxonomy" id="299642"/>
    <lineage>
        <taxon>Eukaryota</taxon>
        <taxon>Metazoa</taxon>
        <taxon>Ecdysozoa</taxon>
        <taxon>Arthropoda</taxon>
        <taxon>Chelicerata</taxon>
        <taxon>Arachnida</taxon>
        <taxon>Araneae</taxon>
        <taxon>Araneomorphae</taxon>
        <taxon>Entelegynae</taxon>
        <taxon>Araneoidea</taxon>
        <taxon>Nephilidae</taxon>
        <taxon>Nephila</taxon>
    </lineage>
</organism>
<name>A0A8X6MS85_NEPPI</name>
<feature type="compositionally biased region" description="Basic and acidic residues" evidence="1">
    <location>
        <begin position="95"/>
        <end position="106"/>
    </location>
</feature>
<evidence type="ECO:0000313" key="3">
    <source>
        <dbReference type="Proteomes" id="UP000887013"/>
    </source>
</evidence>
<proteinExistence type="predicted"/>
<accession>A0A8X6MS85</accession>
<comment type="caution">
    <text evidence="2">The sequence shown here is derived from an EMBL/GenBank/DDBJ whole genome shotgun (WGS) entry which is preliminary data.</text>
</comment>
<protein>
    <submittedName>
        <fullName evidence="2">Uncharacterized protein</fullName>
    </submittedName>
</protein>
<sequence length="125" mass="14266">MPSHIVNVTTAVARHDDWCNPFFCSSVNSSECLNKNETPLSVKYIITNAHSLVSLLGNVKCRMINRFQVLHNVQLVTLVLSARFSNHYQKQANNNEDRDADTKENKSNNQQGGKTPKKRYYNSMH</sequence>
<reference evidence="2" key="1">
    <citation type="submission" date="2020-08" db="EMBL/GenBank/DDBJ databases">
        <title>Multicomponent nature underlies the extraordinary mechanical properties of spider dragline silk.</title>
        <authorList>
            <person name="Kono N."/>
            <person name="Nakamura H."/>
            <person name="Mori M."/>
            <person name="Yoshida Y."/>
            <person name="Ohtoshi R."/>
            <person name="Malay A.D."/>
            <person name="Moran D.A.P."/>
            <person name="Tomita M."/>
            <person name="Numata K."/>
            <person name="Arakawa K."/>
        </authorList>
    </citation>
    <scope>NUCLEOTIDE SEQUENCE</scope>
</reference>
<evidence type="ECO:0000313" key="2">
    <source>
        <dbReference type="EMBL" id="GFS75264.1"/>
    </source>
</evidence>
<dbReference type="EMBL" id="BMAW01001739">
    <property type="protein sequence ID" value="GFS75264.1"/>
    <property type="molecule type" value="Genomic_DNA"/>
</dbReference>
<dbReference type="AlphaFoldDB" id="A0A8X6MS85"/>
<gene>
    <name evidence="2" type="ORF">NPIL_163491</name>
</gene>
<feature type="compositionally biased region" description="Basic residues" evidence="1">
    <location>
        <begin position="115"/>
        <end position="125"/>
    </location>
</feature>
<feature type="region of interest" description="Disordered" evidence="1">
    <location>
        <begin position="89"/>
        <end position="125"/>
    </location>
</feature>
<keyword evidence="3" id="KW-1185">Reference proteome</keyword>